<accession>A0A4Q1HS48</accession>
<comment type="caution">
    <text evidence="3">The sequence shown here is derived from an EMBL/GenBank/DDBJ whole genome shotgun (WGS) entry which is preliminary data.</text>
</comment>
<evidence type="ECO:0000259" key="2">
    <source>
        <dbReference type="Pfam" id="PF10671"/>
    </source>
</evidence>
<dbReference type="Pfam" id="PF10671">
    <property type="entry name" value="TcpQ"/>
    <property type="match status" value="1"/>
</dbReference>
<feature type="region of interest" description="Disordered" evidence="1">
    <location>
        <begin position="1"/>
        <end position="123"/>
    </location>
</feature>
<dbReference type="EMBL" id="PYAL01000001">
    <property type="protein sequence ID" value="RXN93491.1"/>
    <property type="molecule type" value="Genomic_DNA"/>
</dbReference>
<reference evidence="3 4" key="1">
    <citation type="journal article" date="2017" name="Int. J. Syst. Evol. Microbiol.">
        <title>Achromobacter aloeverae sp. nov., isolated from the root of Aloe vera (L.) Burm.f.</title>
        <authorList>
            <person name="Kuncharoen N."/>
            <person name="Muramatsu Y."/>
            <person name="Shibata C."/>
            <person name="Kamakura Y."/>
            <person name="Nakagawa Y."/>
            <person name="Tanasupawat S."/>
        </authorList>
    </citation>
    <scope>NUCLEOTIDE SEQUENCE [LARGE SCALE GENOMIC DNA]</scope>
    <source>
        <strain evidence="3 4">AVA-1</strain>
    </source>
</reference>
<dbReference type="OrthoDB" id="8963661at2"/>
<sequence>MRGGRLRAVARRQAATAFDADPGPGDAAEGALPSHARGVEGPAPLRDSQDLAVGDNGPMALPEPATGMTASAAVPPQSAAQAGTTGTSRGARARPGTGFPARSRQVVEPGRTGNLTLPGNPGGPQAGLGQVAATPVFRAELADGNLRGVLARWASLAGWTFGPEHWDVDVDIPLVGAAGFGDDFKHAVRGLVGATEMAERPLQPCFYVNRVLRVVPLAQACDRSAPREAAT</sequence>
<dbReference type="AlphaFoldDB" id="A0A4Q1HS48"/>
<dbReference type="InterPro" id="IPR018927">
    <property type="entry name" value="Pilus_synth_Q_C"/>
</dbReference>
<dbReference type="Gene3D" id="3.55.50.70">
    <property type="match status" value="1"/>
</dbReference>
<feature type="compositionally biased region" description="Basic residues" evidence="1">
    <location>
        <begin position="1"/>
        <end position="10"/>
    </location>
</feature>
<evidence type="ECO:0000256" key="1">
    <source>
        <dbReference type="SAM" id="MobiDB-lite"/>
    </source>
</evidence>
<evidence type="ECO:0000313" key="3">
    <source>
        <dbReference type="EMBL" id="RXN93491.1"/>
    </source>
</evidence>
<dbReference type="Proteomes" id="UP000290849">
    <property type="component" value="Unassembled WGS sequence"/>
</dbReference>
<keyword evidence="4" id="KW-1185">Reference proteome</keyword>
<evidence type="ECO:0000313" key="4">
    <source>
        <dbReference type="Proteomes" id="UP000290849"/>
    </source>
</evidence>
<feature type="compositionally biased region" description="Low complexity" evidence="1">
    <location>
        <begin position="14"/>
        <end position="33"/>
    </location>
</feature>
<proteinExistence type="predicted"/>
<name>A0A4Q1HS48_9BURK</name>
<protein>
    <recommendedName>
        <fullName evidence="2">Toxin co-regulated pilus biosynthesis protein Q C-terminal domain-containing protein</fullName>
    </recommendedName>
</protein>
<gene>
    <name evidence="3" type="ORF">C7R54_04440</name>
</gene>
<feature type="compositionally biased region" description="Low complexity" evidence="1">
    <location>
        <begin position="70"/>
        <end position="82"/>
    </location>
</feature>
<organism evidence="3 4">
    <name type="scientific">Achromobacter aloeverae</name>
    <dbReference type="NCBI Taxonomy" id="1750518"/>
    <lineage>
        <taxon>Bacteria</taxon>
        <taxon>Pseudomonadati</taxon>
        <taxon>Pseudomonadota</taxon>
        <taxon>Betaproteobacteria</taxon>
        <taxon>Burkholderiales</taxon>
        <taxon>Alcaligenaceae</taxon>
        <taxon>Achromobacter</taxon>
    </lineage>
</organism>
<feature type="domain" description="Toxin co-regulated pilus biosynthesis protein Q C-terminal" evidence="2">
    <location>
        <begin position="136"/>
        <end position="216"/>
    </location>
</feature>